<evidence type="ECO:0000256" key="1">
    <source>
        <dbReference type="SAM" id="Phobius"/>
    </source>
</evidence>
<keyword evidence="1" id="KW-0472">Membrane</keyword>
<keyword evidence="1" id="KW-1133">Transmembrane helix</keyword>
<dbReference type="KEGG" id="aev:EI546_10905"/>
<proteinExistence type="predicted"/>
<evidence type="ECO:0000313" key="3">
    <source>
        <dbReference type="Proteomes" id="UP000285517"/>
    </source>
</evidence>
<gene>
    <name evidence="2" type="ORF">EI546_10905</name>
</gene>
<keyword evidence="3" id="KW-1185">Reference proteome</keyword>
<dbReference type="AlphaFoldDB" id="A0A410G4N0"/>
<accession>A0A410G4N0</accession>
<sequence length="328" mass="38617">MAQQHSSEEIDLGYFFRKSNDVFKRMARGIFEILHFFKRFFIWILLLIIIGFAIGYYKDTSAVAVYDNRAIIIPNFESVDYVYDKIEAVNSKIKARDTTYLKTIFGENAGKVGIMEIEAIVDIYNFVSKSRTNIDILRILSQNQNFSEYVNDVATSKYYKYHRFKIPVLGKDASEKVVADFFKYLNENEHFKAYQEVYTDTKAFDIKEHYDMVSQVDSLVEASSRMYSVGSNVSVNNNSDLHFLIERKRLLIEDIYQLRTDLLDYSTPIKIVSVDYNLKPERLLEIPNKVKFPIFLVFLFSMVFFVIYLFKHLRTYAELEKPEPIDRK</sequence>
<dbReference type="EMBL" id="CP034951">
    <property type="protein sequence ID" value="QAA82201.1"/>
    <property type="molecule type" value="Genomic_DNA"/>
</dbReference>
<protein>
    <submittedName>
        <fullName evidence="2">Uncharacterized protein</fullName>
    </submittedName>
</protein>
<organism evidence="2 3">
    <name type="scientific">Aequorivita ciconiae</name>
    <dbReference type="NCBI Taxonomy" id="2494375"/>
    <lineage>
        <taxon>Bacteria</taxon>
        <taxon>Pseudomonadati</taxon>
        <taxon>Bacteroidota</taxon>
        <taxon>Flavobacteriia</taxon>
        <taxon>Flavobacteriales</taxon>
        <taxon>Flavobacteriaceae</taxon>
        <taxon>Aequorivita</taxon>
    </lineage>
</organism>
<dbReference type="OrthoDB" id="1452530at2"/>
<dbReference type="RefSeq" id="WP_128250574.1">
    <property type="nucleotide sequence ID" value="NZ_CP034951.1"/>
</dbReference>
<feature type="transmembrane region" description="Helical" evidence="1">
    <location>
        <begin position="292"/>
        <end position="310"/>
    </location>
</feature>
<name>A0A410G4N0_9FLAO</name>
<dbReference type="Proteomes" id="UP000285517">
    <property type="component" value="Chromosome"/>
</dbReference>
<feature type="transmembrane region" description="Helical" evidence="1">
    <location>
        <begin position="40"/>
        <end position="57"/>
    </location>
</feature>
<keyword evidence="1" id="KW-0812">Transmembrane</keyword>
<evidence type="ECO:0000313" key="2">
    <source>
        <dbReference type="EMBL" id="QAA82201.1"/>
    </source>
</evidence>
<reference evidence="2 3" key="1">
    <citation type="submission" date="2019-01" db="EMBL/GenBank/DDBJ databases">
        <title>Complete genome sequencing of Aequorivita sp. H23M31.</title>
        <authorList>
            <person name="Bae J.-W."/>
        </authorList>
    </citation>
    <scope>NUCLEOTIDE SEQUENCE [LARGE SCALE GENOMIC DNA]</scope>
    <source>
        <strain evidence="2 3">H23M31</strain>
    </source>
</reference>